<dbReference type="GO" id="GO:0003677">
    <property type="term" value="F:DNA binding"/>
    <property type="evidence" value="ECO:0007669"/>
    <property type="project" value="UniProtKB-UniRule"/>
</dbReference>
<dbReference type="InterPro" id="IPR010998">
    <property type="entry name" value="Integrase_recombinase_N"/>
</dbReference>
<dbReference type="PANTHER" id="PTHR30349">
    <property type="entry name" value="PHAGE INTEGRASE-RELATED"/>
    <property type="match status" value="1"/>
</dbReference>
<dbReference type="Gene3D" id="1.10.150.130">
    <property type="match status" value="1"/>
</dbReference>
<dbReference type="InterPro" id="IPR023009">
    <property type="entry name" value="Tyrosine_recombinase_XerC/XerD"/>
</dbReference>
<evidence type="ECO:0000256" key="4">
    <source>
        <dbReference type="ARBA" id="ARBA00022618"/>
    </source>
</evidence>
<evidence type="ECO:0000313" key="14">
    <source>
        <dbReference type="Proteomes" id="UP000488936"/>
    </source>
</evidence>
<name>A0A7K1GM65_9FLAO</name>
<sequence>MSTDYWQSKIQSFVNYLRLERGLSANSIESYSRDVDKFLTYLAGYDTAYRLEDIDEEVVQSFVYQLSDLVAPTTQARILSGLKNFFNYFILEGYIERSPVELIQSPKTGRKLPDVLSLEEIDLLIACIDQSTDEGYRNKVMLEVLYCCGLRVSELVNLKISDLFFEEGFIRVLGKGGKQRFVPIDEQTMEYITSYIQRIRSHMAIKKEAKDIVFLNRRGAGLTRVMIFTIIKRLVEQAGLRKTVSPHTFRHSFATHLLENGADIRIIQVLLGHESITTTEIYTHVSTERLRNVMVSFHPRAK</sequence>
<dbReference type="GO" id="GO:0007059">
    <property type="term" value="P:chromosome segregation"/>
    <property type="evidence" value="ECO:0007669"/>
    <property type="project" value="UniProtKB-UniRule"/>
</dbReference>
<evidence type="ECO:0000256" key="9">
    <source>
        <dbReference type="ARBA" id="ARBA00023306"/>
    </source>
</evidence>
<feature type="active site" evidence="10">
    <location>
        <position position="250"/>
    </location>
</feature>
<dbReference type="GO" id="GO:0005737">
    <property type="term" value="C:cytoplasm"/>
    <property type="evidence" value="ECO:0007669"/>
    <property type="project" value="UniProtKB-SubCell"/>
</dbReference>
<comment type="subcellular location">
    <subcellularLocation>
        <location evidence="1 10">Cytoplasm</location>
    </subcellularLocation>
</comment>
<accession>A0A7K1GM65</accession>
<evidence type="ECO:0000256" key="7">
    <source>
        <dbReference type="ARBA" id="ARBA00023125"/>
    </source>
</evidence>
<feature type="domain" description="Tyr recombinase" evidence="11">
    <location>
        <begin position="111"/>
        <end position="295"/>
    </location>
</feature>
<dbReference type="GO" id="GO:0006313">
    <property type="term" value="P:DNA transposition"/>
    <property type="evidence" value="ECO:0007669"/>
    <property type="project" value="UniProtKB-UniRule"/>
</dbReference>
<comment type="function">
    <text evidence="10">Site-specific tyrosine recombinase, which acts by catalyzing the cutting and rejoining of the recombining DNA molecules. The XerC-XerD complex is essential to convert dimers of the bacterial chromosome into monomers to permit their segregation at cell division. It also contributes to the segregational stability of plasmids.</text>
</comment>
<evidence type="ECO:0000256" key="3">
    <source>
        <dbReference type="ARBA" id="ARBA00022490"/>
    </source>
</evidence>
<evidence type="ECO:0000313" key="13">
    <source>
        <dbReference type="EMBL" id="MTH29888.1"/>
    </source>
</evidence>
<feature type="active site" evidence="10">
    <location>
        <position position="151"/>
    </location>
</feature>
<comment type="caution">
    <text evidence="13">The sequence shown here is derived from an EMBL/GenBank/DDBJ whole genome shotgun (WGS) entry which is preliminary data.</text>
</comment>
<keyword evidence="8 10" id="KW-0233">DNA recombination</keyword>
<gene>
    <name evidence="13" type="primary">xerD</name>
    <name evidence="10" type="synonym">xerC</name>
    <name evidence="13" type="ORF">GJV77_08150</name>
</gene>
<dbReference type="AlphaFoldDB" id="A0A7K1GM65"/>
<keyword evidence="9 10" id="KW-0131">Cell cycle</keyword>
<keyword evidence="4 10" id="KW-0132">Cell division</keyword>
<evidence type="ECO:0000259" key="12">
    <source>
        <dbReference type="PROSITE" id="PS51900"/>
    </source>
</evidence>
<dbReference type="InterPro" id="IPR013762">
    <property type="entry name" value="Integrase-like_cat_sf"/>
</dbReference>
<feature type="domain" description="Core-binding (CB)" evidence="12">
    <location>
        <begin position="4"/>
        <end position="90"/>
    </location>
</feature>
<proteinExistence type="inferred from homology"/>
<dbReference type="Pfam" id="PF02899">
    <property type="entry name" value="Phage_int_SAM_1"/>
    <property type="match status" value="1"/>
</dbReference>
<dbReference type="InterPro" id="IPR050090">
    <property type="entry name" value="Tyrosine_recombinase_XerCD"/>
</dbReference>
<keyword evidence="6 10" id="KW-0229">DNA integration</keyword>
<feature type="active site" evidence="10">
    <location>
        <position position="247"/>
    </location>
</feature>
<organism evidence="13 14">
    <name type="scientific">Myroides pelagicus</name>
    <dbReference type="NCBI Taxonomy" id="270914"/>
    <lineage>
        <taxon>Bacteria</taxon>
        <taxon>Pseudomonadati</taxon>
        <taxon>Bacteroidota</taxon>
        <taxon>Flavobacteriia</taxon>
        <taxon>Flavobacteriales</taxon>
        <taxon>Flavobacteriaceae</taxon>
        <taxon>Myroides</taxon>
    </lineage>
</organism>
<dbReference type="PROSITE" id="PS51900">
    <property type="entry name" value="CB"/>
    <property type="match status" value="1"/>
</dbReference>
<comment type="similarity">
    <text evidence="10">Belongs to the 'phage' integrase family. XerC subfamily.</text>
</comment>
<dbReference type="OrthoDB" id="9801717at2"/>
<evidence type="ECO:0000259" key="11">
    <source>
        <dbReference type="PROSITE" id="PS51898"/>
    </source>
</evidence>
<dbReference type="NCBIfam" id="NF001399">
    <property type="entry name" value="PRK00283.1"/>
    <property type="match status" value="1"/>
</dbReference>
<evidence type="ECO:0000256" key="5">
    <source>
        <dbReference type="ARBA" id="ARBA00022829"/>
    </source>
</evidence>
<dbReference type="InterPro" id="IPR002104">
    <property type="entry name" value="Integrase_catalytic"/>
</dbReference>
<dbReference type="NCBIfam" id="TIGR02225">
    <property type="entry name" value="recomb_XerD"/>
    <property type="match status" value="1"/>
</dbReference>
<dbReference type="PANTHER" id="PTHR30349:SF81">
    <property type="entry name" value="TYROSINE RECOMBINASE XERC"/>
    <property type="match status" value="1"/>
</dbReference>
<evidence type="ECO:0000256" key="8">
    <source>
        <dbReference type="ARBA" id="ARBA00023172"/>
    </source>
</evidence>
<evidence type="ECO:0000256" key="1">
    <source>
        <dbReference type="ARBA" id="ARBA00004496"/>
    </source>
</evidence>
<dbReference type="InterPro" id="IPR044068">
    <property type="entry name" value="CB"/>
</dbReference>
<dbReference type="GO" id="GO:0009037">
    <property type="term" value="F:tyrosine-based site-specific recombinase activity"/>
    <property type="evidence" value="ECO:0007669"/>
    <property type="project" value="UniProtKB-UniRule"/>
</dbReference>
<dbReference type="HAMAP" id="MF_01808">
    <property type="entry name" value="Recomb_XerC_XerD"/>
    <property type="match status" value="1"/>
</dbReference>
<keyword evidence="14" id="KW-1185">Reference proteome</keyword>
<keyword evidence="7 10" id="KW-0238">DNA-binding</keyword>
<dbReference type="EMBL" id="WMJY01000015">
    <property type="protein sequence ID" value="MTH29888.1"/>
    <property type="molecule type" value="Genomic_DNA"/>
</dbReference>
<dbReference type="NCBIfam" id="NF040815">
    <property type="entry name" value="recomb_XerA_Arch"/>
    <property type="match status" value="1"/>
</dbReference>
<protein>
    <recommendedName>
        <fullName evidence="10">Tyrosine recombinase XerC</fullName>
    </recommendedName>
</protein>
<dbReference type="GO" id="GO:0051301">
    <property type="term" value="P:cell division"/>
    <property type="evidence" value="ECO:0007669"/>
    <property type="project" value="UniProtKB-KW"/>
</dbReference>
<dbReference type="SUPFAM" id="SSF56349">
    <property type="entry name" value="DNA breaking-rejoining enzymes"/>
    <property type="match status" value="1"/>
</dbReference>
<comment type="subunit">
    <text evidence="10">Forms a cyclic heterotetrameric complex composed of two molecules of XerC and two molecules of XerD.</text>
</comment>
<dbReference type="CDD" id="cd00798">
    <property type="entry name" value="INT_XerDC_C"/>
    <property type="match status" value="1"/>
</dbReference>
<reference evidence="13 14" key="1">
    <citation type="journal article" date="2006" name="Int. J. Syst. Evol. Microbiol.">
        <title>Myroides pelagicus sp. nov., isolated from seawater in Thailand.</title>
        <authorList>
            <person name="Yoon J."/>
            <person name="Maneerat S."/>
            <person name="Kawai F."/>
            <person name="Yokota A."/>
        </authorList>
    </citation>
    <scope>NUCLEOTIDE SEQUENCE [LARGE SCALE GENOMIC DNA]</scope>
    <source>
        <strain evidence="13 14">SM1T</strain>
    </source>
</reference>
<dbReference type="Pfam" id="PF00589">
    <property type="entry name" value="Phage_integrase"/>
    <property type="match status" value="1"/>
</dbReference>
<dbReference type="InterPro" id="IPR011932">
    <property type="entry name" value="Recomb_XerD"/>
</dbReference>
<evidence type="ECO:0000256" key="2">
    <source>
        <dbReference type="ARBA" id="ARBA00010450"/>
    </source>
</evidence>
<feature type="active site" evidence="10">
    <location>
        <position position="175"/>
    </location>
</feature>
<evidence type="ECO:0000256" key="10">
    <source>
        <dbReference type="HAMAP-Rule" id="MF_01808"/>
    </source>
</evidence>
<feature type="active site" description="O-(3'-phospho-DNA)-tyrosine intermediate" evidence="10">
    <location>
        <position position="282"/>
    </location>
</feature>
<dbReference type="Gene3D" id="1.10.443.10">
    <property type="entry name" value="Intergrase catalytic core"/>
    <property type="match status" value="1"/>
</dbReference>
<feature type="active site" evidence="10">
    <location>
        <position position="273"/>
    </location>
</feature>
<dbReference type="PROSITE" id="PS51898">
    <property type="entry name" value="TYR_RECOMBINASE"/>
    <property type="match status" value="1"/>
</dbReference>
<dbReference type="RefSeq" id="WP_155035882.1">
    <property type="nucleotide sequence ID" value="NZ_JBHTIG010000001.1"/>
</dbReference>
<dbReference type="InterPro" id="IPR004107">
    <property type="entry name" value="Integrase_SAM-like_N"/>
</dbReference>
<keyword evidence="5 10" id="KW-0159">Chromosome partition</keyword>
<dbReference type="InterPro" id="IPR011010">
    <property type="entry name" value="DNA_brk_join_enz"/>
</dbReference>
<keyword evidence="3 10" id="KW-0963">Cytoplasm</keyword>
<comment type="similarity">
    <text evidence="2">Belongs to the 'phage' integrase family. XerD subfamily.</text>
</comment>
<evidence type="ECO:0000256" key="6">
    <source>
        <dbReference type="ARBA" id="ARBA00022908"/>
    </source>
</evidence>
<dbReference type="Proteomes" id="UP000488936">
    <property type="component" value="Unassembled WGS sequence"/>
</dbReference>